<feature type="compositionally biased region" description="Basic and acidic residues" evidence="1">
    <location>
        <begin position="1"/>
        <end position="12"/>
    </location>
</feature>
<dbReference type="Proteomes" id="UP001610818">
    <property type="component" value="Unassembled WGS sequence"/>
</dbReference>
<feature type="compositionally biased region" description="Basic and acidic residues" evidence="1">
    <location>
        <begin position="123"/>
        <end position="135"/>
    </location>
</feature>
<feature type="transmembrane region" description="Helical" evidence="2">
    <location>
        <begin position="283"/>
        <end position="302"/>
    </location>
</feature>
<dbReference type="RefSeq" id="WP_397713536.1">
    <property type="nucleotide sequence ID" value="NZ_JBIRGN010000004.1"/>
</dbReference>
<keyword evidence="2" id="KW-0472">Membrane</keyword>
<feature type="transmembrane region" description="Helical" evidence="2">
    <location>
        <begin position="256"/>
        <end position="277"/>
    </location>
</feature>
<feature type="compositionally biased region" description="Basic and acidic residues" evidence="1">
    <location>
        <begin position="144"/>
        <end position="179"/>
    </location>
</feature>
<accession>A0ABW7QTB4</accession>
<keyword evidence="2" id="KW-0812">Transmembrane</keyword>
<evidence type="ECO:0008006" key="5">
    <source>
        <dbReference type="Google" id="ProtNLM"/>
    </source>
</evidence>
<dbReference type="EMBL" id="JBIRGQ010000004">
    <property type="protein sequence ID" value="MFH8547395.1"/>
    <property type="molecule type" value="Genomic_DNA"/>
</dbReference>
<comment type="caution">
    <text evidence="3">The sequence shown here is derived from an EMBL/GenBank/DDBJ whole genome shotgun (WGS) entry which is preliminary data.</text>
</comment>
<evidence type="ECO:0000256" key="1">
    <source>
        <dbReference type="SAM" id="MobiDB-lite"/>
    </source>
</evidence>
<feature type="region of interest" description="Disordered" evidence="1">
    <location>
        <begin position="120"/>
        <end position="179"/>
    </location>
</feature>
<organism evidence="3 4">
    <name type="scientific">Streptomyces longisporoflavus</name>
    <dbReference type="NCBI Taxonomy" id="28044"/>
    <lineage>
        <taxon>Bacteria</taxon>
        <taxon>Bacillati</taxon>
        <taxon>Actinomycetota</taxon>
        <taxon>Actinomycetes</taxon>
        <taxon>Kitasatosporales</taxon>
        <taxon>Streptomycetaceae</taxon>
        <taxon>Streptomyces</taxon>
    </lineage>
</organism>
<gene>
    <name evidence="3" type="ORF">ACH4F9_20540</name>
</gene>
<feature type="transmembrane region" description="Helical" evidence="2">
    <location>
        <begin position="231"/>
        <end position="249"/>
    </location>
</feature>
<evidence type="ECO:0000313" key="3">
    <source>
        <dbReference type="EMBL" id="MFH8547395.1"/>
    </source>
</evidence>
<reference evidence="3 4" key="1">
    <citation type="submission" date="2024-10" db="EMBL/GenBank/DDBJ databases">
        <title>The Natural Products Discovery Center: Release of the First 8490 Sequenced Strains for Exploring Actinobacteria Biosynthetic Diversity.</title>
        <authorList>
            <person name="Kalkreuter E."/>
            <person name="Kautsar S.A."/>
            <person name="Yang D."/>
            <person name="Bader C.D."/>
            <person name="Teijaro C.N."/>
            <person name="Fluegel L."/>
            <person name="Davis C.M."/>
            <person name="Simpson J.R."/>
            <person name="Lauterbach L."/>
            <person name="Steele A.D."/>
            <person name="Gui C."/>
            <person name="Meng S."/>
            <person name="Li G."/>
            <person name="Viehrig K."/>
            <person name="Ye F."/>
            <person name="Su P."/>
            <person name="Kiefer A.F."/>
            <person name="Nichols A."/>
            <person name="Cepeda A.J."/>
            <person name="Yan W."/>
            <person name="Fan B."/>
            <person name="Jiang Y."/>
            <person name="Adhikari A."/>
            <person name="Zheng C.-J."/>
            <person name="Schuster L."/>
            <person name="Cowan T.M."/>
            <person name="Smanski M.J."/>
            <person name="Chevrette M.G."/>
            <person name="De Carvalho L.P.S."/>
            <person name="Shen B."/>
        </authorList>
    </citation>
    <scope>NUCLEOTIDE SEQUENCE [LARGE SCALE GENOMIC DNA]</scope>
    <source>
        <strain evidence="3 4">NPDC017990</strain>
    </source>
</reference>
<evidence type="ECO:0000256" key="2">
    <source>
        <dbReference type="SAM" id="Phobius"/>
    </source>
</evidence>
<keyword evidence="2" id="KW-1133">Transmembrane helix</keyword>
<protein>
    <recommendedName>
        <fullName evidence="5">Integral membrane protein</fullName>
    </recommendedName>
</protein>
<evidence type="ECO:0000313" key="4">
    <source>
        <dbReference type="Proteomes" id="UP001610818"/>
    </source>
</evidence>
<feature type="region of interest" description="Disordered" evidence="1">
    <location>
        <begin position="1"/>
        <end position="23"/>
    </location>
</feature>
<keyword evidence="4" id="KW-1185">Reference proteome</keyword>
<proteinExistence type="predicted"/>
<name>A0ABW7QTB4_9ACTN</name>
<sequence length="467" mass="49556">MAGRPRDWHPVADSDPIPGDADRVANLGKKLRKTADELEKQIRNIKAVSEVEAWDSKAGKEFREKAKGNVKKLEAAFKRYDTAADAFGSEVTEVGGRFDDKLHAKPKNYASDLNRAQEMADLALKEAQDAEERKSANQKSLDALSDKGGKDKGGADGKDSGKEDKKKLEEARDSAGDEIEAARQKINQAKKVRDDAAKRARDAIEDVIADDSLKDGFWETLVDDIKSVTELISTVCGILSLVVGWIPVIGQALAGVLGAIAMIATLITTICTIIQVFQGNADWMDVGLAAVGFLLMGVGKAFSKVAGKFAKTALSKMNRAGAARTTKQVTRANKNLRKLSGKKFKLEKGEGWKSLKEPFTEPFSKAAWGKNLKILKPGEGNFAAARNELAERGGGSAFKGIGKSFSMADPGVASDLKGIKAGAAGLGNFDANAVSQISKTATRLGVTGAGITLAGLGLDGNLNPLVA</sequence>